<reference evidence="2 3" key="1">
    <citation type="submission" date="2017-12" db="EMBL/GenBank/DDBJ databases">
        <title>Phylogenetic diversity of female urinary microbiome.</title>
        <authorList>
            <person name="Thomas-White K."/>
            <person name="Wolfe A.J."/>
        </authorList>
    </citation>
    <scope>NUCLEOTIDE SEQUENCE [LARGE SCALE GENOMIC DNA]</scope>
    <source>
        <strain evidence="2 3">UMB1298</strain>
    </source>
</reference>
<evidence type="ECO:0000259" key="1">
    <source>
        <dbReference type="Pfam" id="PF01402"/>
    </source>
</evidence>
<dbReference type="InterPro" id="IPR002145">
    <property type="entry name" value="CopG"/>
</dbReference>
<dbReference type="EMBL" id="PKIZ01000025">
    <property type="protein sequence ID" value="PKZ40870.1"/>
    <property type="molecule type" value="Genomic_DNA"/>
</dbReference>
<feature type="domain" description="Ribbon-helix-helix protein CopG" evidence="1">
    <location>
        <begin position="5"/>
        <end position="40"/>
    </location>
</feature>
<comment type="caution">
    <text evidence="2">The sequence shown here is derived from an EMBL/GenBank/DDBJ whole genome shotgun (WGS) entry which is preliminary data.</text>
</comment>
<dbReference type="Pfam" id="PF01402">
    <property type="entry name" value="RHH_1"/>
    <property type="match status" value="1"/>
</dbReference>
<gene>
    <name evidence="2" type="ORF">CYJ76_10630</name>
</gene>
<dbReference type="Proteomes" id="UP000234206">
    <property type="component" value="Unassembled WGS sequence"/>
</dbReference>
<protein>
    <submittedName>
        <fullName evidence="2">Ribbon-helix-helix protein, CopG family</fullName>
    </submittedName>
</protein>
<evidence type="ECO:0000313" key="3">
    <source>
        <dbReference type="Proteomes" id="UP000234206"/>
    </source>
</evidence>
<accession>A0A2I1P8D6</accession>
<proteinExistence type="predicted"/>
<sequence>MAMTLRTDETLDAALAELSQREGRSRQEIIRLAVLERAERGRSDLAVAESVERMRGEWREVLDRLGSV</sequence>
<dbReference type="AlphaFoldDB" id="A0A2I1P8D6"/>
<dbReference type="GO" id="GO:0006355">
    <property type="term" value="P:regulation of DNA-templated transcription"/>
    <property type="evidence" value="ECO:0007669"/>
    <property type="project" value="InterPro"/>
</dbReference>
<organism evidence="2 3">
    <name type="scientific">Kytococcus schroeteri</name>
    <dbReference type="NCBI Taxonomy" id="138300"/>
    <lineage>
        <taxon>Bacteria</taxon>
        <taxon>Bacillati</taxon>
        <taxon>Actinomycetota</taxon>
        <taxon>Actinomycetes</taxon>
        <taxon>Micrococcales</taxon>
        <taxon>Kytococcaceae</taxon>
        <taxon>Kytococcus</taxon>
    </lineage>
</organism>
<keyword evidence="3" id="KW-1185">Reference proteome</keyword>
<dbReference type="OrthoDB" id="4426404at2"/>
<name>A0A2I1P8D6_9MICO</name>
<evidence type="ECO:0000313" key="2">
    <source>
        <dbReference type="EMBL" id="PKZ40870.1"/>
    </source>
</evidence>